<dbReference type="InterPro" id="IPR012094">
    <property type="entry name" value="tRNA_Ile_lys_synt"/>
</dbReference>
<keyword evidence="4 7" id="KW-0547">Nucleotide-binding</keyword>
<dbReference type="InterPro" id="IPR011063">
    <property type="entry name" value="TilS/TtcA_N"/>
</dbReference>
<comment type="domain">
    <text evidence="7">The N-terminal region contains the highly conserved SGGXDS motif, predicted to be a P-loop motif involved in ATP binding.</text>
</comment>
<keyword evidence="11" id="KW-1185">Reference proteome</keyword>
<reference evidence="10" key="1">
    <citation type="submission" date="2021-01" db="EMBL/GenBank/DDBJ databases">
        <title>Ramlibacter sp. strain AW1 16S ribosomal RNA gene Genome sequencing and assembly.</title>
        <authorList>
            <person name="Kang M."/>
        </authorList>
    </citation>
    <scope>NUCLEOTIDE SEQUENCE</scope>
    <source>
        <strain evidence="10">AW1</strain>
    </source>
</reference>
<keyword evidence="3 7" id="KW-0819">tRNA processing</keyword>
<dbReference type="PANTHER" id="PTHR43033:SF1">
    <property type="entry name" value="TRNA(ILE)-LYSIDINE SYNTHASE-RELATED"/>
    <property type="match status" value="1"/>
</dbReference>
<comment type="subcellular location">
    <subcellularLocation>
        <location evidence="7">Cytoplasm</location>
    </subcellularLocation>
</comment>
<dbReference type="InterPro" id="IPR012795">
    <property type="entry name" value="tRNA_Ile_lys_synt_N"/>
</dbReference>
<dbReference type="NCBIfam" id="TIGR02432">
    <property type="entry name" value="lysidine_TilS_N"/>
    <property type="match status" value="1"/>
</dbReference>
<evidence type="ECO:0000256" key="7">
    <source>
        <dbReference type="HAMAP-Rule" id="MF_01161"/>
    </source>
</evidence>
<dbReference type="SUPFAM" id="SSF52402">
    <property type="entry name" value="Adenine nucleotide alpha hydrolases-like"/>
    <property type="match status" value="1"/>
</dbReference>
<evidence type="ECO:0000256" key="4">
    <source>
        <dbReference type="ARBA" id="ARBA00022741"/>
    </source>
</evidence>
<dbReference type="PANTHER" id="PTHR43033">
    <property type="entry name" value="TRNA(ILE)-LYSIDINE SYNTHASE-RELATED"/>
    <property type="match status" value="1"/>
</dbReference>
<dbReference type="RefSeq" id="WP_201683575.1">
    <property type="nucleotide sequence ID" value="NZ_JAEQNA010000002.1"/>
</dbReference>
<evidence type="ECO:0000256" key="3">
    <source>
        <dbReference type="ARBA" id="ARBA00022694"/>
    </source>
</evidence>
<accession>A0A937D4N5</accession>
<evidence type="ECO:0000313" key="11">
    <source>
        <dbReference type="Proteomes" id="UP000613011"/>
    </source>
</evidence>
<evidence type="ECO:0000256" key="1">
    <source>
        <dbReference type="ARBA" id="ARBA00022490"/>
    </source>
</evidence>
<evidence type="ECO:0000259" key="9">
    <source>
        <dbReference type="Pfam" id="PF09179"/>
    </source>
</evidence>
<evidence type="ECO:0000256" key="5">
    <source>
        <dbReference type="ARBA" id="ARBA00022840"/>
    </source>
</evidence>
<dbReference type="Proteomes" id="UP000613011">
    <property type="component" value="Unassembled WGS sequence"/>
</dbReference>
<dbReference type="SUPFAM" id="SSF82829">
    <property type="entry name" value="MesJ substrate recognition domain-like"/>
    <property type="match status" value="1"/>
</dbReference>
<evidence type="ECO:0000256" key="6">
    <source>
        <dbReference type="ARBA" id="ARBA00048539"/>
    </source>
</evidence>
<organism evidence="10 11">
    <name type="scientific">Ramlibacter aurantiacus</name>
    <dbReference type="NCBI Taxonomy" id="2801330"/>
    <lineage>
        <taxon>Bacteria</taxon>
        <taxon>Pseudomonadati</taxon>
        <taxon>Pseudomonadota</taxon>
        <taxon>Betaproteobacteria</taxon>
        <taxon>Burkholderiales</taxon>
        <taxon>Comamonadaceae</taxon>
        <taxon>Ramlibacter</taxon>
    </lineage>
</organism>
<comment type="catalytic activity">
    <reaction evidence="6 7">
        <text>cytidine(34) in tRNA(Ile2) + L-lysine + ATP = lysidine(34) in tRNA(Ile2) + AMP + diphosphate + H(+)</text>
        <dbReference type="Rhea" id="RHEA:43744"/>
        <dbReference type="Rhea" id="RHEA-COMP:10625"/>
        <dbReference type="Rhea" id="RHEA-COMP:10670"/>
        <dbReference type="ChEBI" id="CHEBI:15378"/>
        <dbReference type="ChEBI" id="CHEBI:30616"/>
        <dbReference type="ChEBI" id="CHEBI:32551"/>
        <dbReference type="ChEBI" id="CHEBI:33019"/>
        <dbReference type="ChEBI" id="CHEBI:82748"/>
        <dbReference type="ChEBI" id="CHEBI:83665"/>
        <dbReference type="ChEBI" id="CHEBI:456215"/>
        <dbReference type="EC" id="6.3.4.19"/>
    </reaction>
</comment>
<comment type="similarity">
    <text evidence="7">Belongs to the tRNA(Ile)-lysidine synthase family.</text>
</comment>
<evidence type="ECO:0000259" key="8">
    <source>
        <dbReference type="Pfam" id="PF01171"/>
    </source>
</evidence>
<feature type="binding site" evidence="7">
    <location>
        <begin position="38"/>
        <end position="43"/>
    </location>
    <ligand>
        <name>ATP</name>
        <dbReference type="ChEBI" id="CHEBI:30616"/>
    </ligand>
</feature>
<dbReference type="EC" id="6.3.4.19" evidence="7"/>
<keyword evidence="5 7" id="KW-0067">ATP-binding</keyword>
<dbReference type="InterPro" id="IPR015262">
    <property type="entry name" value="tRNA_Ile_lys_synt_subst-bd"/>
</dbReference>
<sequence>MAASPTPRPTPAEAGAAEVIDRALQAFHPELPLGLAFSGGADSTALLVALARRWPGQLRAIHVHHGLQAAAAGFERHCIEACAASSVPLHVQRVDARHALGESPEDAARIARYCALAQSARALGLRSVALAHHADDQVETLLLALSRGAGLPGLAAMPARFRKHGITFERPLLAVPGATLRGYLRGQGLSWVEDPSNADTGFTRNRIRQQLLPALQSCFPGFRQTFARSARHLAQAQELLESLAEQDLATWGGEPSIPGLRQLPRARQANALRHWLRGSHGVAASTAQLDELLDQIADCRTRGHRIRIKVARGFVERTGERLGYTPAI</sequence>
<feature type="domain" description="tRNA(Ile)-lysidine synthase substrate-binding" evidence="9">
    <location>
        <begin position="256"/>
        <end position="309"/>
    </location>
</feature>
<dbReference type="AlphaFoldDB" id="A0A937D4N5"/>
<gene>
    <name evidence="7 10" type="primary">tilS</name>
    <name evidence="10" type="ORF">JI739_09125</name>
</gene>
<dbReference type="InterPro" id="IPR014729">
    <property type="entry name" value="Rossmann-like_a/b/a_fold"/>
</dbReference>
<evidence type="ECO:0000313" key="10">
    <source>
        <dbReference type="EMBL" id="MBL0420502.1"/>
    </source>
</evidence>
<dbReference type="Gene3D" id="3.40.50.620">
    <property type="entry name" value="HUPs"/>
    <property type="match status" value="1"/>
</dbReference>
<dbReference type="HAMAP" id="MF_01161">
    <property type="entry name" value="tRNA_Ile_lys_synt"/>
    <property type="match status" value="1"/>
</dbReference>
<dbReference type="Pfam" id="PF09179">
    <property type="entry name" value="TilS"/>
    <property type="match status" value="1"/>
</dbReference>
<keyword evidence="2 7" id="KW-0436">Ligase</keyword>
<protein>
    <recommendedName>
        <fullName evidence="7">tRNA(Ile)-lysidine synthase</fullName>
        <ecNumber evidence="7">6.3.4.19</ecNumber>
    </recommendedName>
    <alternativeName>
        <fullName evidence="7">tRNA(Ile)-2-lysyl-cytidine synthase</fullName>
    </alternativeName>
    <alternativeName>
        <fullName evidence="7">tRNA(Ile)-lysidine synthetase</fullName>
    </alternativeName>
</protein>
<comment type="caution">
    <text evidence="10">The sequence shown here is derived from an EMBL/GenBank/DDBJ whole genome shotgun (WGS) entry which is preliminary data.</text>
</comment>
<name>A0A937D4N5_9BURK</name>
<dbReference type="GO" id="GO:0005737">
    <property type="term" value="C:cytoplasm"/>
    <property type="evidence" value="ECO:0007669"/>
    <property type="project" value="UniProtKB-SubCell"/>
</dbReference>
<keyword evidence="1 7" id="KW-0963">Cytoplasm</keyword>
<feature type="domain" description="tRNA(Ile)-lysidine/2-thiocytidine synthase N-terminal" evidence="8">
    <location>
        <begin position="35"/>
        <end position="210"/>
    </location>
</feature>
<dbReference type="EMBL" id="JAEQNA010000002">
    <property type="protein sequence ID" value="MBL0420502.1"/>
    <property type="molecule type" value="Genomic_DNA"/>
</dbReference>
<dbReference type="Pfam" id="PF01171">
    <property type="entry name" value="ATP_bind_3"/>
    <property type="match status" value="1"/>
</dbReference>
<dbReference type="Gene3D" id="1.20.59.20">
    <property type="match status" value="1"/>
</dbReference>
<dbReference type="CDD" id="cd01992">
    <property type="entry name" value="TilS_N"/>
    <property type="match status" value="1"/>
</dbReference>
<dbReference type="GO" id="GO:0032267">
    <property type="term" value="F:tRNA(Ile)-lysidine synthase activity"/>
    <property type="evidence" value="ECO:0007669"/>
    <property type="project" value="UniProtKB-EC"/>
</dbReference>
<evidence type="ECO:0000256" key="2">
    <source>
        <dbReference type="ARBA" id="ARBA00022598"/>
    </source>
</evidence>
<dbReference type="GO" id="GO:0006400">
    <property type="term" value="P:tRNA modification"/>
    <property type="evidence" value="ECO:0007669"/>
    <property type="project" value="UniProtKB-UniRule"/>
</dbReference>
<dbReference type="GO" id="GO:0005524">
    <property type="term" value="F:ATP binding"/>
    <property type="evidence" value="ECO:0007669"/>
    <property type="project" value="UniProtKB-UniRule"/>
</dbReference>
<comment type="function">
    <text evidence="7">Ligates lysine onto the cytidine present at position 34 of the AUA codon-specific tRNA(Ile) that contains the anticodon CAU, in an ATP-dependent manner. Cytidine is converted to lysidine, thus changing the amino acid specificity of the tRNA from methionine to isoleucine.</text>
</comment>
<proteinExistence type="inferred from homology"/>